<reference evidence="1 2" key="1">
    <citation type="submission" date="2021-03" db="EMBL/GenBank/DDBJ databases">
        <title>Genomic Encyclopedia of Type Strains, Phase IV (KMG-IV): sequencing the most valuable type-strain genomes for metagenomic binning, comparative biology and taxonomic classification.</title>
        <authorList>
            <person name="Goeker M."/>
        </authorList>
    </citation>
    <scope>NUCLEOTIDE SEQUENCE [LARGE SCALE GENOMIC DNA]</scope>
    <source>
        <strain evidence="1 2">DSM 101953</strain>
    </source>
</reference>
<name>A0ABS4P3H4_9BACL</name>
<dbReference type="EMBL" id="JAGGLV010000040">
    <property type="protein sequence ID" value="MBP2116260.1"/>
    <property type="molecule type" value="Genomic_DNA"/>
</dbReference>
<dbReference type="InterPro" id="IPR018755">
    <property type="entry name" value="Phage_Mu_Gp48"/>
</dbReference>
<comment type="caution">
    <text evidence="1">The sequence shown here is derived from an EMBL/GenBank/DDBJ whole genome shotgun (WGS) entry which is preliminary data.</text>
</comment>
<organism evidence="1 2">
    <name type="scientific">Paenibacillus silagei</name>
    <dbReference type="NCBI Taxonomy" id="1670801"/>
    <lineage>
        <taxon>Bacteria</taxon>
        <taxon>Bacillati</taxon>
        <taxon>Bacillota</taxon>
        <taxon>Bacilli</taxon>
        <taxon>Bacillales</taxon>
        <taxon>Paenibacillaceae</taxon>
        <taxon>Paenibacillus</taxon>
    </lineage>
</organism>
<dbReference type="Pfam" id="PF10076">
    <property type="entry name" value="Phage_Mu_Gp48"/>
    <property type="match status" value="1"/>
</dbReference>
<dbReference type="Proteomes" id="UP000773462">
    <property type="component" value="Unassembled WGS sequence"/>
</dbReference>
<sequence>MAYGDSIYGVVAYSADDVTGEGPEITAPDLMKYLPEYYQGVPEMEAVQASAGAACGEVAYAMADSDDQKTLESATWGLSRWERMLGLASDPNKSYATRREMIKAKLRGSGTTTPEMIRRTASAFSGGDVEVVEVPEAYSFEVRFVGTLGIPANMAGLIQIMEEIKPAHLDYSFVYSYTWWDSLKSLSWNGAHGKTWNELRVYE</sequence>
<keyword evidence="2" id="KW-1185">Reference proteome</keyword>
<protein>
    <submittedName>
        <fullName evidence="1">Uncharacterized protein YmfQ (DUF2313 family)</fullName>
    </submittedName>
</protein>
<evidence type="ECO:0000313" key="1">
    <source>
        <dbReference type="EMBL" id="MBP2116260.1"/>
    </source>
</evidence>
<proteinExistence type="predicted"/>
<dbReference type="RefSeq" id="WP_209879658.1">
    <property type="nucleotide sequence ID" value="NZ_JAGGLV010000040.1"/>
</dbReference>
<gene>
    <name evidence="1" type="ORF">J2Z70_006477</name>
</gene>
<accession>A0ABS4P3H4</accession>
<evidence type="ECO:0000313" key="2">
    <source>
        <dbReference type="Proteomes" id="UP000773462"/>
    </source>
</evidence>